<feature type="region of interest" description="Disordered" evidence="1">
    <location>
        <begin position="1"/>
        <end position="23"/>
    </location>
</feature>
<dbReference type="InterPro" id="IPR040256">
    <property type="entry name" value="At4g02000-like"/>
</dbReference>
<dbReference type="Pfam" id="PF14392">
    <property type="entry name" value="zf-CCHC_4"/>
    <property type="match status" value="1"/>
</dbReference>
<reference evidence="3 4" key="1">
    <citation type="submission" date="2024-01" db="EMBL/GenBank/DDBJ databases">
        <title>A telomere-to-telomere, gap-free genome of sweet tea (Lithocarpus litseifolius).</title>
        <authorList>
            <person name="Zhou J."/>
        </authorList>
    </citation>
    <scope>NUCLEOTIDE SEQUENCE [LARGE SCALE GENOMIC DNA]</scope>
    <source>
        <strain evidence="3">Zhou-2022a</strain>
        <tissue evidence="3">Leaf</tissue>
    </source>
</reference>
<comment type="caution">
    <text evidence="3">The sequence shown here is derived from an EMBL/GenBank/DDBJ whole genome shotgun (WGS) entry which is preliminary data.</text>
</comment>
<feature type="domain" description="Zinc knuckle CX2CX4HX4C" evidence="2">
    <location>
        <begin position="108"/>
        <end position="155"/>
    </location>
</feature>
<organism evidence="3 4">
    <name type="scientific">Lithocarpus litseifolius</name>
    <dbReference type="NCBI Taxonomy" id="425828"/>
    <lineage>
        <taxon>Eukaryota</taxon>
        <taxon>Viridiplantae</taxon>
        <taxon>Streptophyta</taxon>
        <taxon>Embryophyta</taxon>
        <taxon>Tracheophyta</taxon>
        <taxon>Spermatophyta</taxon>
        <taxon>Magnoliopsida</taxon>
        <taxon>eudicotyledons</taxon>
        <taxon>Gunneridae</taxon>
        <taxon>Pentapetalae</taxon>
        <taxon>rosids</taxon>
        <taxon>fabids</taxon>
        <taxon>Fagales</taxon>
        <taxon>Fagaceae</taxon>
        <taxon>Lithocarpus</taxon>
    </lineage>
</organism>
<dbReference type="PANTHER" id="PTHR31286:SF62">
    <property type="entry name" value="ZINC FINGER, CCHC-TYPE-LIKE PROTEIN"/>
    <property type="match status" value="1"/>
</dbReference>
<accession>A0AAW2DG53</accession>
<dbReference type="AlphaFoldDB" id="A0AAW2DG53"/>
<dbReference type="EMBL" id="JAZDWU010000003">
    <property type="protein sequence ID" value="KAL0009194.1"/>
    <property type="molecule type" value="Genomic_DNA"/>
</dbReference>
<keyword evidence="4" id="KW-1185">Reference proteome</keyword>
<feature type="compositionally biased region" description="Low complexity" evidence="1">
    <location>
        <begin position="213"/>
        <end position="227"/>
    </location>
</feature>
<dbReference type="Proteomes" id="UP001459277">
    <property type="component" value="Unassembled WGS sequence"/>
</dbReference>
<evidence type="ECO:0000259" key="2">
    <source>
        <dbReference type="Pfam" id="PF14392"/>
    </source>
</evidence>
<evidence type="ECO:0000313" key="3">
    <source>
        <dbReference type="EMBL" id="KAL0009194.1"/>
    </source>
</evidence>
<protein>
    <recommendedName>
        <fullName evidence="2">Zinc knuckle CX2CX4HX4C domain-containing protein</fullName>
    </recommendedName>
</protein>
<proteinExistence type="predicted"/>
<feature type="region of interest" description="Disordered" evidence="1">
    <location>
        <begin position="198"/>
        <end position="229"/>
    </location>
</feature>
<name>A0AAW2DG53_9ROSI</name>
<gene>
    <name evidence="3" type="ORF">SO802_010696</name>
</gene>
<evidence type="ECO:0000256" key="1">
    <source>
        <dbReference type="SAM" id="MobiDB-lite"/>
    </source>
</evidence>
<dbReference type="PANTHER" id="PTHR31286">
    <property type="entry name" value="GLYCINE-RICH CELL WALL STRUCTURAL PROTEIN 1.8-LIKE"/>
    <property type="match status" value="1"/>
</dbReference>
<dbReference type="InterPro" id="IPR025836">
    <property type="entry name" value="Zn_knuckle_CX2CX4HX4C"/>
</dbReference>
<evidence type="ECO:0000313" key="4">
    <source>
        <dbReference type="Proteomes" id="UP001459277"/>
    </source>
</evidence>
<sequence>MRTQKEALIEPKPNGPGKNPLATCQSLGRLKTGGVVVGIDLKRYDKDAEVEDMQFNFTHFWVQVHGILICFRNKQVAEGLCELVGKVAPQTTAHTMDGGGFMRVRVNVDISLPLCHGRVIALDDDKVQWVSFKYERLPNLCYWCGCLTHNDRDCDLWIDSEGTLIEADKQYGPWIKASPFTGYHKAIVTVPGYYAKTQPRKTSNVSPEPSRKPPTTTTSTQTQTTTTHPKKVTVETVNCSFSNFNDPFLNENTITDTLHLNRNLSHMTRMTNFKNT</sequence>